<dbReference type="InterPro" id="IPR002699">
    <property type="entry name" value="V_ATPase_D"/>
</dbReference>
<dbReference type="Gene3D" id="1.10.287.3240">
    <property type="match status" value="1"/>
</dbReference>
<dbReference type="Pfam" id="PF01813">
    <property type="entry name" value="ATP-synt_D"/>
    <property type="match status" value="1"/>
</dbReference>
<comment type="similarity">
    <text evidence="1 4">Belongs to the V-ATPase D subunit family.</text>
</comment>
<organism evidence="5 6">
    <name type="scientific">Massilimicrobiota timonensis</name>
    <dbReference type="NCBI Taxonomy" id="1776392"/>
    <lineage>
        <taxon>Bacteria</taxon>
        <taxon>Bacillati</taxon>
        <taxon>Bacillota</taxon>
        <taxon>Erysipelotrichia</taxon>
        <taxon>Erysipelotrichales</taxon>
        <taxon>Erysipelotrichaceae</taxon>
        <taxon>Massilimicrobiota</taxon>
    </lineage>
</organism>
<dbReference type="HAMAP" id="MF_00271">
    <property type="entry name" value="ATP_synth_D_arch"/>
    <property type="match status" value="1"/>
</dbReference>
<name>A0A1Y4SVD5_9FIRM</name>
<keyword evidence="2 4" id="KW-0813">Transport</keyword>
<dbReference type="GO" id="GO:0046961">
    <property type="term" value="F:proton-transporting ATPase activity, rotational mechanism"/>
    <property type="evidence" value="ECO:0007669"/>
    <property type="project" value="InterPro"/>
</dbReference>
<protein>
    <recommendedName>
        <fullName evidence="4">V-type ATP synthase subunit D</fullName>
    </recommendedName>
    <alternativeName>
        <fullName evidence="4">V-ATPase subunit D</fullName>
    </alternativeName>
</protein>
<dbReference type="RefSeq" id="WP_087244122.1">
    <property type="nucleotide sequence ID" value="NZ_AP031415.1"/>
</dbReference>
<keyword evidence="3 4" id="KW-0406">Ion transport</keyword>
<dbReference type="EMBL" id="NFLJ01000023">
    <property type="protein sequence ID" value="OUQ33875.1"/>
    <property type="molecule type" value="Genomic_DNA"/>
</dbReference>
<reference evidence="5 6" key="1">
    <citation type="journal article" date="2018" name="BMC Genomics">
        <title>Whole genome sequencing and function prediction of 133 gut anaerobes isolated from chicken caecum in pure cultures.</title>
        <authorList>
            <person name="Medvecky M."/>
            <person name="Cejkova D."/>
            <person name="Polansky O."/>
            <person name="Karasova D."/>
            <person name="Kubasova T."/>
            <person name="Cizek A."/>
            <person name="Rychlik I."/>
        </authorList>
    </citation>
    <scope>NUCLEOTIDE SEQUENCE [LARGE SCALE GENOMIC DNA]</scope>
    <source>
        <strain evidence="5 6">An13</strain>
    </source>
</reference>
<dbReference type="Proteomes" id="UP000195305">
    <property type="component" value="Unassembled WGS sequence"/>
</dbReference>
<evidence type="ECO:0000313" key="5">
    <source>
        <dbReference type="EMBL" id="OUQ33875.1"/>
    </source>
</evidence>
<dbReference type="NCBIfam" id="TIGR00309">
    <property type="entry name" value="V_ATPase_subD"/>
    <property type="match status" value="1"/>
</dbReference>
<evidence type="ECO:0000256" key="4">
    <source>
        <dbReference type="HAMAP-Rule" id="MF_00271"/>
    </source>
</evidence>
<dbReference type="AlphaFoldDB" id="A0A1Y4SVD5"/>
<keyword evidence="6" id="KW-1185">Reference proteome</keyword>
<accession>A0A1Y4SVD5</accession>
<keyword evidence="4" id="KW-0066">ATP synthesis</keyword>
<evidence type="ECO:0000256" key="2">
    <source>
        <dbReference type="ARBA" id="ARBA00022448"/>
    </source>
</evidence>
<dbReference type="GO" id="GO:0042777">
    <property type="term" value="P:proton motive force-driven plasma membrane ATP synthesis"/>
    <property type="evidence" value="ECO:0007669"/>
    <property type="project" value="UniProtKB-UniRule"/>
</dbReference>
<comment type="function">
    <text evidence="4">Produces ATP from ADP in the presence of a proton gradient across the membrane.</text>
</comment>
<keyword evidence="4" id="KW-0375">Hydrogen ion transport</keyword>
<dbReference type="GO" id="GO:0005524">
    <property type="term" value="F:ATP binding"/>
    <property type="evidence" value="ECO:0007669"/>
    <property type="project" value="UniProtKB-UniRule"/>
</dbReference>
<proteinExistence type="inferred from homology"/>
<dbReference type="PANTHER" id="PTHR11671">
    <property type="entry name" value="V-TYPE ATP SYNTHASE SUBUNIT D"/>
    <property type="match status" value="1"/>
</dbReference>
<evidence type="ECO:0000256" key="1">
    <source>
        <dbReference type="ARBA" id="ARBA00005850"/>
    </source>
</evidence>
<dbReference type="OrthoDB" id="9781718at2"/>
<dbReference type="GO" id="GO:0046933">
    <property type="term" value="F:proton-transporting ATP synthase activity, rotational mechanism"/>
    <property type="evidence" value="ECO:0007669"/>
    <property type="project" value="UniProtKB-UniRule"/>
</dbReference>
<evidence type="ECO:0000256" key="3">
    <source>
        <dbReference type="ARBA" id="ARBA00023065"/>
    </source>
</evidence>
<gene>
    <name evidence="4" type="primary">atpD</name>
    <name evidence="5" type="ORF">B5E75_08630</name>
</gene>
<evidence type="ECO:0000313" key="6">
    <source>
        <dbReference type="Proteomes" id="UP000195305"/>
    </source>
</evidence>
<comment type="caution">
    <text evidence="5">The sequence shown here is derived from an EMBL/GenBank/DDBJ whole genome shotgun (WGS) entry which is preliminary data.</text>
</comment>
<sequence length="214" mass="24761">MANQVFPTKGNLIATKKSLELAYLGYDLMDKKRNVLIKEMMNLLDDVKLIRDDITDSYQKAYYALQEANMSLGIISDIVEAVPIDEGLSVTYRSVMGVEIPKVSYEKTPLRLGYGFERANSKVDYAYRCFYHVKELTVKLAEIENAVYRLANAIRKTQKRANALQNISIPEFERTVKFISESLDEKDREEFSRQKVIKTQKNKQERLKKEQGLE</sequence>